<dbReference type="Pfam" id="PF00828">
    <property type="entry name" value="Ribosomal_L27A"/>
    <property type="match status" value="1"/>
</dbReference>
<feature type="compositionally biased region" description="Gly residues" evidence="4">
    <location>
        <begin position="505"/>
        <end position="517"/>
    </location>
</feature>
<dbReference type="InterPro" id="IPR021131">
    <property type="entry name" value="Ribosomal_uL15/eL18"/>
</dbReference>
<feature type="region of interest" description="Disordered" evidence="4">
    <location>
        <begin position="31"/>
        <end position="125"/>
    </location>
</feature>
<protein>
    <recommendedName>
        <fullName evidence="5">Large ribosomal subunit protein uL15/eL18 domain-containing protein</fullName>
    </recommendedName>
</protein>
<keyword evidence="2" id="KW-0689">Ribosomal protein</keyword>
<dbReference type="InterPro" id="IPR036227">
    <property type="entry name" value="Ribosomal_uL15/eL18_sf"/>
</dbReference>
<comment type="caution">
    <text evidence="6">The sequence shown here is derived from an EMBL/GenBank/DDBJ whole genome shotgun (WGS) entry which is preliminary data.</text>
</comment>
<keyword evidence="3" id="KW-0687">Ribonucleoprotein</keyword>
<name>A0A438NEI5_EXOME</name>
<evidence type="ECO:0000256" key="2">
    <source>
        <dbReference type="ARBA" id="ARBA00022980"/>
    </source>
</evidence>
<proteinExistence type="inferred from homology"/>
<dbReference type="PANTHER" id="PTHR12934">
    <property type="entry name" value="50S RIBOSOMAL PROTEIN L15"/>
    <property type="match status" value="1"/>
</dbReference>
<comment type="similarity">
    <text evidence="1">Belongs to the universal ribosomal protein uL15 family.</text>
</comment>
<dbReference type="AlphaFoldDB" id="A0A438NEI5"/>
<dbReference type="InterPro" id="IPR030878">
    <property type="entry name" value="Ribosomal_uL15"/>
</dbReference>
<dbReference type="EMBL" id="NAJM01000005">
    <property type="protein sequence ID" value="RVX74145.1"/>
    <property type="molecule type" value="Genomic_DNA"/>
</dbReference>
<dbReference type="GO" id="GO:0005762">
    <property type="term" value="C:mitochondrial large ribosomal subunit"/>
    <property type="evidence" value="ECO:0007669"/>
    <property type="project" value="TreeGrafter"/>
</dbReference>
<dbReference type="SUPFAM" id="SSF52080">
    <property type="entry name" value="Ribosomal proteins L15p and L18e"/>
    <property type="match status" value="1"/>
</dbReference>
<dbReference type="Proteomes" id="UP000288859">
    <property type="component" value="Unassembled WGS sequence"/>
</dbReference>
<dbReference type="InterPro" id="IPR005749">
    <property type="entry name" value="Ribosomal_uL15_bac-type"/>
</dbReference>
<dbReference type="OrthoDB" id="361383at2759"/>
<organism evidence="6 7">
    <name type="scientific">Exophiala mesophila</name>
    <name type="common">Black yeast-like fungus</name>
    <dbReference type="NCBI Taxonomy" id="212818"/>
    <lineage>
        <taxon>Eukaryota</taxon>
        <taxon>Fungi</taxon>
        <taxon>Dikarya</taxon>
        <taxon>Ascomycota</taxon>
        <taxon>Pezizomycotina</taxon>
        <taxon>Eurotiomycetes</taxon>
        <taxon>Chaetothyriomycetidae</taxon>
        <taxon>Chaetothyriales</taxon>
        <taxon>Herpotrichiellaceae</taxon>
        <taxon>Exophiala</taxon>
    </lineage>
</organism>
<dbReference type="Gene3D" id="3.100.10.10">
    <property type="match status" value="1"/>
</dbReference>
<feature type="region of interest" description="Disordered" evidence="4">
    <location>
        <begin position="481"/>
        <end position="534"/>
    </location>
</feature>
<gene>
    <name evidence="6" type="ORF">B0A52_01977</name>
</gene>
<evidence type="ECO:0000256" key="3">
    <source>
        <dbReference type="ARBA" id="ARBA00023274"/>
    </source>
</evidence>
<evidence type="ECO:0000313" key="6">
    <source>
        <dbReference type="EMBL" id="RVX74145.1"/>
    </source>
</evidence>
<dbReference type="VEuPathDB" id="FungiDB:PV10_01971"/>
<reference evidence="6 7" key="1">
    <citation type="submission" date="2017-03" db="EMBL/GenBank/DDBJ databases">
        <title>Genomes of endolithic fungi from Antarctica.</title>
        <authorList>
            <person name="Coleine C."/>
            <person name="Masonjones S."/>
            <person name="Stajich J.E."/>
        </authorList>
    </citation>
    <scope>NUCLEOTIDE SEQUENCE [LARGE SCALE GENOMIC DNA]</scope>
    <source>
        <strain evidence="6 7">CCFEE 6314</strain>
    </source>
</reference>
<dbReference type="HAMAP" id="MF_01341">
    <property type="entry name" value="Ribosomal_uL15"/>
    <property type="match status" value="1"/>
</dbReference>
<evidence type="ECO:0000256" key="4">
    <source>
        <dbReference type="SAM" id="MobiDB-lite"/>
    </source>
</evidence>
<dbReference type="NCBIfam" id="TIGR01071">
    <property type="entry name" value="rplO_bact"/>
    <property type="match status" value="1"/>
</dbReference>
<dbReference type="VEuPathDB" id="FungiDB:PV10_04744"/>
<dbReference type="PANTHER" id="PTHR12934:SF11">
    <property type="entry name" value="LARGE RIBOSOMAL SUBUNIT PROTEIN UL15M"/>
    <property type="match status" value="1"/>
</dbReference>
<dbReference type="GO" id="GO:0006412">
    <property type="term" value="P:translation"/>
    <property type="evidence" value="ECO:0007669"/>
    <property type="project" value="InterPro"/>
</dbReference>
<evidence type="ECO:0000259" key="5">
    <source>
        <dbReference type="Pfam" id="PF00828"/>
    </source>
</evidence>
<evidence type="ECO:0000313" key="7">
    <source>
        <dbReference type="Proteomes" id="UP000288859"/>
    </source>
</evidence>
<feature type="domain" description="Large ribosomal subunit protein uL15/eL18" evidence="5">
    <location>
        <begin position="556"/>
        <end position="633"/>
    </location>
</feature>
<accession>A0A438NEI5</accession>
<evidence type="ECO:0000256" key="1">
    <source>
        <dbReference type="ARBA" id="ARBA00007320"/>
    </source>
</evidence>
<dbReference type="GO" id="GO:0003735">
    <property type="term" value="F:structural constituent of ribosome"/>
    <property type="evidence" value="ECO:0007669"/>
    <property type="project" value="InterPro"/>
</dbReference>
<sequence length="756" mass="84251">MTSSTTEFLTFIPSESRSQAAQEAIRVHVLRRRHQQQRESRRARAQGKARSTVAHHGGQFQIWQPDIGSQESGLPSPDSLHHHSPESSNNLNSFRETEGGECLSPSDDGVIAEPQENSPEGSGLDRQSIEEILIQYYLVAGGSPLAYDFLCAYRESPATFNAFLAMVAKRFSEEEGRTPLIDPAELENQALQELAQQISRWPERASATNTIRAVLLLAYLNDGQHLVYHWKALMELVRLNGGLHGLRAHKDIYSYVFWVEGVALGRCPQSLGDLAPSHLPATNPKDAMHHLRHLLQGVNARLAEQVSVGNKPPSKLTSPVLTSLRNPPARKNKYIHDNWCKGKMASLVYFAALSLQSDTRLMDDPQYHAVELEVLNRERNYQVSPAELYYITILVGNQDHTCELTWTVARLVHAIKELDQRDRNTCYRLLALYLGFQDPYVTTMISTESEELSERLLSMPDKPTSASFRARQSLGRKTLLLQDHSSNLSDRPGAYSRRIRRGRGPASGKGGKSGRGSDGQKQHGKVPAGFNGGQTPEHIVHGRYGFKNVHGTTFSPLNLGKIQTWIDSGRLDPSKPITVREIVSSNIIHGVDDGGVKLLGDGASDLKTPIHIVVSRASQSAIAAVEAIGGTVVTRFYTPSAIRRILDGEMHPFVSLRWDQKMLSRPGLTVAGADDFVERAKAMGYTYRLPDPSGRSDIEYYRDEKHRGYLAHEVKEGELPSLYFKPAVTLEQIKELRRTSGKNMAGKKRESDNKLW</sequence>